<gene>
    <name evidence="2" type="ORF">HNR73_007017</name>
</gene>
<dbReference type="EMBL" id="JACHGT010000020">
    <property type="protein sequence ID" value="MBB6039126.1"/>
    <property type="molecule type" value="Genomic_DNA"/>
</dbReference>
<evidence type="ECO:0000313" key="2">
    <source>
        <dbReference type="EMBL" id="MBB6039126.1"/>
    </source>
</evidence>
<keyword evidence="1" id="KW-0472">Membrane</keyword>
<dbReference type="Proteomes" id="UP000548476">
    <property type="component" value="Unassembled WGS sequence"/>
</dbReference>
<comment type="caution">
    <text evidence="2">The sequence shown here is derived from an EMBL/GenBank/DDBJ whole genome shotgun (WGS) entry which is preliminary data.</text>
</comment>
<evidence type="ECO:0000256" key="1">
    <source>
        <dbReference type="SAM" id="Phobius"/>
    </source>
</evidence>
<feature type="transmembrane region" description="Helical" evidence="1">
    <location>
        <begin position="7"/>
        <end position="29"/>
    </location>
</feature>
<reference evidence="2 3" key="1">
    <citation type="submission" date="2020-08" db="EMBL/GenBank/DDBJ databases">
        <title>Genomic Encyclopedia of Type Strains, Phase IV (KMG-IV): sequencing the most valuable type-strain genomes for metagenomic binning, comparative biology and taxonomic classification.</title>
        <authorList>
            <person name="Goeker M."/>
        </authorList>
    </citation>
    <scope>NUCLEOTIDE SEQUENCE [LARGE SCALE GENOMIC DNA]</scope>
    <source>
        <strain evidence="2 3">YIM 65646</strain>
    </source>
</reference>
<evidence type="ECO:0008006" key="4">
    <source>
        <dbReference type="Google" id="ProtNLM"/>
    </source>
</evidence>
<feature type="transmembrane region" description="Helical" evidence="1">
    <location>
        <begin position="56"/>
        <end position="76"/>
    </location>
</feature>
<name>A0A841FSW4_9ACTN</name>
<protein>
    <recommendedName>
        <fullName evidence="4">Alkaline shock response membrane anchor protein AmaP</fullName>
    </recommendedName>
</protein>
<organism evidence="2 3">
    <name type="scientific">Phytomonospora endophytica</name>
    <dbReference type="NCBI Taxonomy" id="714109"/>
    <lineage>
        <taxon>Bacteria</taxon>
        <taxon>Bacillati</taxon>
        <taxon>Actinomycetota</taxon>
        <taxon>Actinomycetes</taxon>
        <taxon>Micromonosporales</taxon>
        <taxon>Micromonosporaceae</taxon>
        <taxon>Phytomonospora</taxon>
    </lineage>
</organism>
<keyword evidence="1" id="KW-1133">Transmembrane helix</keyword>
<sequence>MTDAANRAWWTVIGVLLTAAGVSGVLVHFDLLPRFGADTPLLGPQVLDLWRRGGSWSLPIVMAAGVIVALVGLLLLRAQLRRRGEAGMSDVVFERTTETPVMPSEPTDYAALDVKGGVATAVITPAVGRTKVRAGGITRALERDVAAGPSVRKASVALTGDAPDPVAWIRLDLKPEARVADAREQLDTVLARFGETTGLRVDRLDVTVRPDTGEGSSRVR</sequence>
<keyword evidence="3" id="KW-1185">Reference proteome</keyword>
<dbReference type="AlphaFoldDB" id="A0A841FSW4"/>
<evidence type="ECO:0000313" key="3">
    <source>
        <dbReference type="Proteomes" id="UP000548476"/>
    </source>
</evidence>
<proteinExistence type="predicted"/>
<keyword evidence="1" id="KW-0812">Transmembrane</keyword>
<dbReference type="RefSeq" id="WP_184792221.1">
    <property type="nucleotide sequence ID" value="NZ_BONT01000052.1"/>
</dbReference>
<accession>A0A841FSW4</accession>